<dbReference type="EMBL" id="JXLP01000004">
    <property type="protein sequence ID" value="KIL79146.1"/>
    <property type="molecule type" value="Genomic_DNA"/>
</dbReference>
<keyword evidence="10 15" id="KW-0460">Magnesium</keyword>
<feature type="domain" description="Chorismate-utilising enzyme C-terminal" evidence="16">
    <location>
        <begin position="203"/>
        <end position="456"/>
    </location>
</feature>
<dbReference type="InterPro" id="IPR015890">
    <property type="entry name" value="Chorismate_C"/>
</dbReference>
<keyword evidence="7 15" id="KW-0028">Amino-acid biosynthesis</keyword>
<comment type="pathway">
    <text evidence="2 15">Amino-acid biosynthesis; L-tryptophan biosynthesis; L-tryptophan from chorismate: step 1/5.</text>
</comment>
<evidence type="ECO:0000256" key="3">
    <source>
        <dbReference type="ARBA" id="ARBA00009562"/>
    </source>
</evidence>
<evidence type="ECO:0000256" key="10">
    <source>
        <dbReference type="ARBA" id="ARBA00022842"/>
    </source>
</evidence>
<evidence type="ECO:0000256" key="7">
    <source>
        <dbReference type="ARBA" id="ARBA00022605"/>
    </source>
</evidence>
<evidence type="ECO:0000256" key="2">
    <source>
        <dbReference type="ARBA" id="ARBA00004873"/>
    </source>
</evidence>
<comment type="caution">
    <text evidence="18">The sequence shown here is derived from an EMBL/GenBank/DDBJ whole genome shotgun (WGS) entry which is preliminary data.</text>
</comment>
<comment type="catalytic activity">
    <reaction evidence="14 15">
        <text>chorismate + L-glutamine = anthranilate + pyruvate + L-glutamate + H(+)</text>
        <dbReference type="Rhea" id="RHEA:21732"/>
        <dbReference type="ChEBI" id="CHEBI:15361"/>
        <dbReference type="ChEBI" id="CHEBI:15378"/>
        <dbReference type="ChEBI" id="CHEBI:16567"/>
        <dbReference type="ChEBI" id="CHEBI:29748"/>
        <dbReference type="ChEBI" id="CHEBI:29985"/>
        <dbReference type="ChEBI" id="CHEBI:58359"/>
        <dbReference type="EC" id="4.1.3.27"/>
    </reaction>
</comment>
<proteinExistence type="inferred from homology"/>
<evidence type="ECO:0000313" key="18">
    <source>
        <dbReference type="EMBL" id="KIL79146.1"/>
    </source>
</evidence>
<evidence type="ECO:0000256" key="12">
    <source>
        <dbReference type="ARBA" id="ARBA00023239"/>
    </source>
</evidence>
<evidence type="ECO:0000256" key="6">
    <source>
        <dbReference type="ARBA" id="ARBA00020653"/>
    </source>
</evidence>
<comment type="subunit">
    <text evidence="4 15">Heterotetramer consisting of two non-identical subunits: a beta subunit (TrpG) and a large alpha subunit (TrpE).</text>
</comment>
<feature type="domain" description="Anthranilate synthase component I N-terminal" evidence="17">
    <location>
        <begin position="17"/>
        <end position="155"/>
    </location>
</feature>
<dbReference type="InterPro" id="IPR005256">
    <property type="entry name" value="Anth_synth_I_PabB"/>
</dbReference>
<protein>
    <recommendedName>
        <fullName evidence="6 15">Anthranilate synthase component 1</fullName>
        <ecNumber evidence="5 15">4.1.3.27</ecNumber>
    </recommendedName>
</protein>
<dbReference type="InterPro" id="IPR005801">
    <property type="entry name" value="ADC_synthase"/>
</dbReference>
<evidence type="ECO:0000256" key="13">
    <source>
        <dbReference type="ARBA" id="ARBA00025634"/>
    </source>
</evidence>
<dbReference type="InterPro" id="IPR019999">
    <property type="entry name" value="Anth_synth_I-like"/>
</dbReference>
<evidence type="ECO:0000259" key="17">
    <source>
        <dbReference type="Pfam" id="PF04715"/>
    </source>
</evidence>
<dbReference type="Proteomes" id="UP000031982">
    <property type="component" value="Unassembled WGS sequence"/>
</dbReference>
<name>A0ABR5AWM7_BACBA</name>
<dbReference type="PANTHER" id="PTHR11236:SF48">
    <property type="entry name" value="ISOCHORISMATE SYNTHASE MENF"/>
    <property type="match status" value="1"/>
</dbReference>
<dbReference type="InterPro" id="IPR006805">
    <property type="entry name" value="Anth_synth_I_N"/>
</dbReference>
<keyword evidence="19" id="KW-1185">Reference proteome</keyword>
<gene>
    <name evidence="15" type="primary">trpE</name>
    <name evidence="18" type="ORF">SD77_3566</name>
</gene>
<dbReference type="Pfam" id="PF04715">
    <property type="entry name" value="Anth_synt_I_N"/>
    <property type="match status" value="1"/>
</dbReference>
<dbReference type="RefSeq" id="WP_041113542.1">
    <property type="nucleotide sequence ID" value="NZ_JARTHD010000075.1"/>
</dbReference>
<evidence type="ECO:0000256" key="4">
    <source>
        <dbReference type="ARBA" id="ARBA00011575"/>
    </source>
</evidence>
<comment type="cofactor">
    <cofactor evidence="1 15">
        <name>Mg(2+)</name>
        <dbReference type="ChEBI" id="CHEBI:18420"/>
    </cofactor>
</comment>
<keyword evidence="11 15" id="KW-0057">Aromatic amino acid biosynthesis</keyword>
<dbReference type="NCBIfam" id="TIGR00564">
    <property type="entry name" value="trpE_most"/>
    <property type="match status" value="1"/>
</dbReference>
<evidence type="ECO:0000259" key="16">
    <source>
        <dbReference type="Pfam" id="PF00425"/>
    </source>
</evidence>
<accession>A0ABR5AWM7</accession>
<evidence type="ECO:0000256" key="9">
    <source>
        <dbReference type="ARBA" id="ARBA00022822"/>
    </source>
</evidence>
<evidence type="ECO:0000256" key="1">
    <source>
        <dbReference type="ARBA" id="ARBA00001946"/>
    </source>
</evidence>
<evidence type="ECO:0000256" key="5">
    <source>
        <dbReference type="ARBA" id="ARBA00012266"/>
    </source>
</evidence>
<dbReference type="EC" id="4.1.3.27" evidence="5 15"/>
<organism evidence="18 19">
    <name type="scientific">Bacillus badius</name>
    <dbReference type="NCBI Taxonomy" id="1455"/>
    <lineage>
        <taxon>Bacteria</taxon>
        <taxon>Bacillati</taxon>
        <taxon>Bacillota</taxon>
        <taxon>Bacilli</taxon>
        <taxon>Bacillales</taxon>
        <taxon>Bacillaceae</taxon>
        <taxon>Pseudobacillus</taxon>
    </lineage>
</organism>
<dbReference type="PANTHER" id="PTHR11236">
    <property type="entry name" value="AMINOBENZOATE/ANTHRANILATE SYNTHASE"/>
    <property type="match status" value="1"/>
</dbReference>
<evidence type="ECO:0000256" key="15">
    <source>
        <dbReference type="RuleBase" id="RU364045"/>
    </source>
</evidence>
<evidence type="ECO:0000256" key="8">
    <source>
        <dbReference type="ARBA" id="ARBA00022723"/>
    </source>
</evidence>
<keyword evidence="9 15" id="KW-0822">Tryptophan biosynthesis</keyword>
<evidence type="ECO:0000256" key="11">
    <source>
        <dbReference type="ARBA" id="ARBA00023141"/>
    </source>
</evidence>
<evidence type="ECO:0000313" key="19">
    <source>
        <dbReference type="Proteomes" id="UP000031982"/>
    </source>
</evidence>
<reference evidence="18 19" key="1">
    <citation type="submission" date="2015-01" db="EMBL/GenBank/DDBJ databases">
        <title>Genome Assembly of Bacillus badius MTCC 1458.</title>
        <authorList>
            <person name="Verma A."/>
            <person name="Khatri I."/>
            <person name="Mual P."/>
            <person name="Subramanian S."/>
            <person name="Krishnamurthi S."/>
        </authorList>
    </citation>
    <scope>NUCLEOTIDE SEQUENCE [LARGE SCALE GENOMIC DNA]</scope>
    <source>
        <strain evidence="18 19">MTCC 1458</strain>
    </source>
</reference>
<dbReference type="PRINTS" id="PR00095">
    <property type="entry name" value="ANTSNTHASEI"/>
</dbReference>
<comment type="similarity">
    <text evidence="3 15">Belongs to the anthranilate synthase component I family.</text>
</comment>
<dbReference type="Gene3D" id="3.60.120.10">
    <property type="entry name" value="Anthranilate synthase"/>
    <property type="match status" value="1"/>
</dbReference>
<evidence type="ECO:0000256" key="14">
    <source>
        <dbReference type="ARBA" id="ARBA00047683"/>
    </source>
</evidence>
<keyword evidence="12 15" id="KW-0456">Lyase</keyword>
<comment type="function">
    <text evidence="13 15">Part of a heterotetrameric complex that catalyzes the two-step biosynthesis of anthranilate, an intermediate in the biosynthesis of L-tryptophan. In the first step, the glutamine-binding beta subunit (TrpG) of anthranilate synthase (AS) provides the glutamine amidotransferase activity which generates ammonia as a substrate that, along with chorismate, is used in the second step, catalyzed by the large alpha subunit of AS (TrpE) to produce anthranilate. In the absence of TrpG, TrpE can synthesize anthranilate directly from chorismate and high concentrations of ammonia.</text>
</comment>
<keyword evidence="8 15" id="KW-0479">Metal-binding</keyword>
<dbReference type="SUPFAM" id="SSF56322">
    <property type="entry name" value="ADC synthase"/>
    <property type="match status" value="1"/>
</dbReference>
<sequence>MRTSEQMAYKLKEMEGDMLTPIMLYHQMKGEKKFLLESSYKHEQSGRYSFLGTNPAAEYKAAGEKIERINHRTGARQKFSGHSLRQLREMLADRDMDEQPFPFFGGGIGYIGYDVIFLDERIGEPLKDELHMPDVHFMFYDTFMVYDHLLQKVTLVAVDLFGDRTEKELEAALLNLENCVNKAGQPQSGEPPEQLSFTGNVNREQFSQMVEAAKQHIVRGDIFQVVLSQRLKARFSGNSFSLYRRLRTSNPSPYMFYIDFNDYVVLGASPESLIRISGREVTANPIAGTRPRGTGEGEDAALERELLNDEKETAEHRMLVDLSRNDLGRVCTVGSVRVSKYQKIEKYKHVMHIVSEVTGELRKEVHPLEALSACLPAGTVSGAPKIRAMQIINELESTKRGLYAGAVGYLSANGDLDFALAIRTMIVKDNQAYVQAGAGIVYDSVPEKEYEETMHKAKALLEVKL</sequence>
<dbReference type="Pfam" id="PF00425">
    <property type="entry name" value="Chorismate_bind"/>
    <property type="match status" value="1"/>
</dbReference>